<feature type="compositionally biased region" description="Acidic residues" evidence="1">
    <location>
        <begin position="139"/>
        <end position="150"/>
    </location>
</feature>
<dbReference type="EMBL" id="JBHLWN010000012">
    <property type="protein sequence ID" value="MFC0211134.1"/>
    <property type="molecule type" value="Genomic_DNA"/>
</dbReference>
<protein>
    <recommendedName>
        <fullName evidence="5">Transmembrane protein</fullName>
    </recommendedName>
</protein>
<keyword evidence="4" id="KW-1185">Reference proteome</keyword>
<proteinExistence type="predicted"/>
<feature type="region of interest" description="Disordered" evidence="1">
    <location>
        <begin position="124"/>
        <end position="150"/>
    </location>
</feature>
<dbReference type="RefSeq" id="WP_377467940.1">
    <property type="nucleotide sequence ID" value="NZ_JBHLWN010000012.1"/>
</dbReference>
<evidence type="ECO:0008006" key="5">
    <source>
        <dbReference type="Google" id="ProtNLM"/>
    </source>
</evidence>
<evidence type="ECO:0000256" key="1">
    <source>
        <dbReference type="SAM" id="MobiDB-lite"/>
    </source>
</evidence>
<keyword evidence="2" id="KW-0812">Transmembrane</keyword>
<feature type="transmembrane region" description="Helical" evidence="2">
    <location>
        <begin position="6"/>
        <end position="28"/>
    </location>
</feature>
<organism evidence="3 4">
    <name type="scientific">Paenibacillus chartarius</name>
    <dbReference type="NCBI Taxonomy" id="747481"/>
    <lineage>
        <taxon>Bacteria</taxon>
        <taxon>Bacillati</taxon>
        <taxon>Bacillota</taxon>
        <taxon>Bacilli</taxon>
        <taxon>Bacillales</taxon>
        <taxon>Paenibacillaceae</taxon>
        <taxon>Paenibacillus</taxon>
    </lineage>
</organism>
<gene>
    <name evidence="3" type="ORF">ACFFK0_01510</name>
</gene>
<feature type="transmembrane region" description="Helical" evidence="2">
    <location>
        <begin position="90"/>
        <end position="113"/>
    </location>
</feature>
<feature type="transmembrane region" description="Helical" evidence="2">
    <location>
        <begin position="49"/>
        <end position="70"/>
    </location>
</feature>
<name>A0ABV6DEQ9_9BACL</name>
<reference evidence="3 4" key="1">
    <citation type="submission" date="2024-09" db="EMBL/GenBank/DDBJ databases">
        <authorList>
            <person name="Sun Q."/>
            <person name="Mori K."/>
        </authorList>
    </citation>
    <scope>NUCLEOTIDE SEQUENCE [LARGE SCALE GENOMIC DNA]</scope>
    <source>
        <strain evidence="3 4">CCM 7759</strain>
    </source>
</reference>
<keyword evidence="2" id="KW-0472">Membrane</keyword>
<dbReference type="Proteomes" id="UP001589776">
    <property type="component" value="Unassembled WGS sequence"/>
</dbReference>
<sequence length="150" mass="16058">MNEMVLAVFGSVLGVAVTAALIYTAWAVRQLANQRGGTPEAQTEAAAKLFMHWSAFDAAVLALFGCGTLLLLADLLGVLRDRASYPLYHYGYLLCGVVFSFLGMVLMVIRLAIVLRTSRLISGQPPSARGGARSGTPDEHDEPADTDQTE</sequence>
<evidence type="ECO:0000313" key="4">
    <source>
        <dbReference type="Proteomes" id="UP001589776"/>
    </source>
</evidence>
<comment type="caution">
    <text evidence="3">The sequence shown here is derived from an EMBL/GenBank/DDBJ whole genome shotgun (WGS) entry which is preliminary data.</text>
</comment>
<evidence type="ECO:0000313" key="3">
    <source>
        <dbReference type="EMBL" id="MFC0211134.1"/>
    </source>
</evidence>
<evidence type="ECO:0000256" key="2">
    <source>
        <dbReference type="SAM" id="Phobius"/>
    </source>
</evidence>
<accession>A0ABV6DEQ9</accession>
<keyword evidence="2" id="KW-1133">Transmembrane helix</keyword>